<comment type="caution">
    <text evidence="3">The sequence shown here is derived from an EMBL/GenBank/DDBJ whole genome shotgun (WGS) entry which is preliminary data.</text>
</comment>
<gene>
    <name evidence="3" type="ORF">MGAL_10B001626</name>
</gene>
<dbReference type="GO" id="GO:0005886">
    <property type="term" value="C:plasma membrane"/>
    <property type="evidence" value="ECO:0007669"/>
    <property type="project" value="TreeGrafter"/>
</dbReference>
<feature type="compositionally biased region" description="Basic and acidic residues" evidence="1">
    <location>
        <begin position="1"/>
        <end position="10"/>
    </location>
</feature>
<keyword evidence="2" id="KW-1133">Transmembrane helix</keyword>
<proteinExistence type="predicted"/>
<feature type="region of interest" description="Disordered" evidence="1">
    <location>
        <begin position="1"/>
        <end position="31"/>
    </location>
</feature>
<dbReference type="InterPro" id="IPR045349">
    <property type="entry name" value="SLC41A1-3"/>
</dbReference>
<dbReference type="Proteomes" id="UP000596742">
    <property type="component" value="Unassembled WGS sequence"/>
</dbReference>
<dbReference type="OrthoDB" id="5791097at2759"/>
<accession>A0A8B6CZG2</accession>
<reference evidence="3" key="1">
    <citation type="submission" date="2018-11" db="EMBL/GenBank/DDBJ databases">
        <authorList>
            <person name="Alioto T."/>
            <person name="Alioto T."/>
        </authorList>
    </citation>
    <scope>NUCLEOTIDE SEQUENCE</scope>
</reference>
<name>A0A8B6CZG2_MYTGA</name>
<evidence type="ECO:0000256" key="2">
    <source>
        <dbReference type="SAM" id="Phobius"/>
    </source>
</evidence>
<evidence type="ECO:0000313" key="3">
    <source>
        <dbReference type="EMBL" id="VDI12834.1"/>
    </source>
</evidence>
<dbReference type="EMBL" id="UYJE01002678">
    <property type="protein sequence ID" value="VDI12834.1"/>
    <property type="molecule type" value="Genomic_DNA"/>
</dbReference>
<feature type="compositionally biased region" description="Basic residues" evidence="1">
    <location>
        <begin position="22"/>
        <end position="31"/>
    </location>
</feature>
<sequence length="166" mass="18976">MDKKGYELRQRKNPPTKTQHPSIKKSVTHKRPKMEVDLGTIQMKDILKQENGTVNAGYSDEDEENTLFDQTPLLSRDEICASPDVLIEEDNREIKVDESWWTIGLQVFFPFIIAGFGTVGAGMVLDIVQVNEELLYYMYNCFMYHADFQVTPSPPKVLVGFVLLSL</sequence>
<dbReference type="PANTHER" id="PTHR16228:SF7">
    <property type="entry name" value="SLC41A_MGTE INTEGRAL MEMBRANE DOMAIN-CONTAINING PROTEIN"/>
    <property type="match status" value="1"/>
</dbReference>
<dbReference type="PANTHER" id="PTHR16228">
    <property type="entry name" value="DIVALENT CATION TRANSPORTER SOLUTE CARRIER FAMILY 41"/>
    <property type="match status" value="1"/>
</dbReference>
<protein>
    <submittedName>
        <fullName evidence="3">Solute carrier family 41</fullName>
    </submittedName>
</protein>
<dbReference type="GO" id="GO:0008324">
    <property type="term" value="F:monoatomic cation transmembrane transporter activity"/>
    <property type="evidence" value="ECO:0007669"/>
    <property type="project" value="InterPro"/>
</dbReference>
<organism evidence="3 4">
    <name type="scientific">Mytilus galloprovincialis</name>
    <name type="common">Mediterranean mussel</name>
    <dbReference type="NCBI Taxonomy" id="29158"/>
    <lineage>
        <taxon>Eukaryota</taxon>
        <taxon>Metazoa</taxon>
        <taxon>Spiralia</taxon>
        <taxon>Lophotrochozoa</taxon>
        <taxon>Mollusca</taxon>
        <taxon>Bivalvia</taxon>
        <taxon>Autobranchia</taxon>
        <taxon>Pteriomorphia</taxon>
        <taxon>Mytilida</taxon>
        <taxon>Mytiloidea</taxon>
        <taxon>Mytilidae</taxon>
        <taxon>Mytilinae</taxon>
        <taxon>Mytilus</taxon>
    </lineage>
</organism>
<keyword evidence="2" id="KW-0812">Transmembrane</keyword>
<feature type="transmembrane region" description="Helical" evidence="2">
    <location>
        <begin position="107"/>
        <end position="128"/>
    </location>
</feature>
<evidence type="ECO:0000313" key="4">
    <source>
        <dbReference type="Proteomes" id="UP000596742"/>
    </source>
</evidence>
<keyword evidence="4" id="KW-1185">Reference proteome</keyword>
<evidence type="ECO:0000256" key="1">
    <source>
        <dbReference type="SAM" id="MobiDB-lite"/>
    </source>
</evidence>
<dbReference type="AlphaFoldDB" id="A0A8B6CZG2"/>
<keyword evidence="2" id="KW-0472">Membrane</keyword>